<dbReference type="InterPro" id="IPR003439">
    <property type="entry name" value="ABC_transporter-like_ATP-bd"/>
</dbReference>
<name>G0TWV0_TRYVY</name>
<gene>
    <name evidence="4" type="ORF">TVY486_0602290</name>
</gene>
<accession>G0TWV0</accession>
<dbReference type="PANTHER" id="PTHR43158">
    <property type="entry name" value="SKFA PEPTIDE EXPORT ATP-BINDING PROTEIN SKFE"/>
    <property type="match status" value="1"/>
</dbReference>
<dbReference type="AlphaFoldDB" id="G0TWV0"/>
<dbReference type="GO" id="GO:0016887">
    <property type="term" value="F:ATP hydrolysis activity"/>
    <property type="evidence" value="ECO:0007669"/>
    <property type="project" value="InterPro"/>
</dbReference>
<dbReference type="PROSITE" id="PS50893">
    <property type="entry name" value="ABC_TRANSPORTER_2"/>
    <property type="match status" value="2"/>
</dbReference>
<keyword evidence="2" id="KW-0067">ATP-binding</keyword>
<keyword evidence="1" id="KW-0547">Nucleotide-binding</keyword>
<dbReference type="OMA" id="DWDVRHI"/>
<protein>
    <submittedName>
        <fullName evidence="4">Putative ABC transporter</fullName>
    </submittedName>
</protein>
<evidence type="ECO:0000256" key="2">
    <source>
        <dbReference type="ARBA" id="ARBA00022840"/>
    </source>
</evidence>
<dbReference type="Pfam" id="PF00005">
    <property type="entry name" value="ABC_tran"/>
    <property type="match status" value="2"/>
</dbReference>
<proteinExistence type="predicted"/>
<dbReference type="InterPro" id="IPR027417">
    <property type="entry name" value="P-loop_NTPase"/>
</dbReference>
<evidence type="ECO:0000259" key="3">
    <source>
        <dbReference type="PROSITE" id="PS50893"/>
    </source>
</evidence>
<dbReference type="InterPro" id="IPR003593">
    <property type="entry name" value="AAA+_ATPase"/>
</dbReference>
<sequence length="538" mass="59235">MVTHETIAVHCHPKVNQSRANAFANPYVQLENVSFHYPRRGCGNGLGGAGVRGINDVSFSVSGGDRVVVLGCNGSGKSTLLSLIAGRRKATSGRVTVLGTDAFDNTQLQQHVAFIADPWPEEAFFGTTVNTVVSSSSQSERTCRIAAALDISLNASVDKLSSGQRRTVQILHGIHRRSALYLLDECSTDVDVSTRKVILEMVKKDCIYGKSCCMYATHILDGVSDWATHVMFMHDGRVIDIRLASHIEKPLGQFAYQLLSKRRQAALLIEAQPSQAHENAQVCDDTKAPTACQESALASSIIPGGDVVIACNGLNFKDVFNNLSFHIFGGERVLMCGRNGVGKTTLLNMMGGKQFFDNSAGALRILGRACYDDMSLNAMVSLAGDWWRAPPPCELHVREMLQLDTSRARGLCTLLEVDLDWDVRHISSGERKRVQLLHHLLVERPIVLLDEATSDLDLDMRRSLLSFLYCESVKSGVTVVYATHIFDDLDEWPTTVMVLDRSCGGLSAVLRRTDHGPFDFYGLLQEYLATRDLPFHDF</sequence>
<dbReference type="SMART" id="SM00382">
    <property type="entry name" value="AAA"/>
    <property type="match status" value="2"/>
</dbReference>
<evidence type="ECO:0000256" key="1">
    <source>
        <dbReference type="ARBA" id="ARBA00022741"/>
    </source>
</evidence>
<feature type="domain" description="ABC transporter" evidence="3">
    <location>
        <begin position="28"/>
        <end position="260"/>
    </location>
</feature>
<reference evidence="4" key="1">
    <citation type="journal article" date="2012" name="Proc. Natl. Acad. Sci. U.S.A.">
        <title>Antigenic diversity is generated by distinct evolutionary mechanisms in African trypanosome species.</title>
        <authorList>
            <person name="Jackson A.P."/>
            <person name="Berry A."/>
            <person name="Aslett M."/>
            <person name="Allison H.C."/>
            <person name="Burton P."/>
            <person name="Vavrova-Anderson J."/>
            <person name="Brown R."/>
            <person name="Browne H."/>
            <person name="Corton N."/>
            <person name="Hauser H."/>
            <person name="Gamble J."/>
            <person name="Gilderthorp R."/>
            <person name="Marcello L."/>
            <person name="McQuillan J."/>
            <person name="Otto T.D."/>
            <person name="Quail M.A."/>
            <person name="Sanders M.J."/>
            <person name="van Tonder A."/>
            <person name="Ginger M.L."/>
            <person name="Field M.C."/>
            <person name="Barry J.D."/>
            <person name="Hertz-Fowler C."/>
            <person name="Berriman M."/>
        </authorList>
    </citation>
    <scope>NUCLEOTIDE SEQUENCE</scope>
    <source>
        <strain evidence="4">Y486</strain>
    </source>
</reference>
<dbReference type="CDD" id="cd00267">
    <property type="entry name" value="ABC_ATPase"/>
    <property type="match status" value="1"/>
</dbReference>
<dbReference type="PANTHER" id="PTHR43158:SF2">
    <property type="entry name" value="SKFA PEPTIDE EXPORT ATP-BINDING PROTEIN SKFE"/>
    <property type="match status" value="1"/>
</dbReference>
<dbReference type="SUPFAM" id="SSF52540">
    <property type="entry name" value="P-loop containing nucleoside triphosphate hydrolases"/>
    <property type="match status" value="2"/>
</dbReference>
<organism evidence="4">
    <name type="scientific">Trypanosoma vivax (strain Y486)</name>
    <dbReference type="NCBI Taxonomy" id="1055687"/>
    <lineage>
        <taxon>Eukaryota</taxon>
        <taxon>Discoba</taxon>
        <taxon>Euglenozoa</taxon>
        <taxon>Kinetoplastea</taxon>
        <taxon>Metakinetoplastina</taxon>
        <taxon>Trypanosomatida</taxon>
        <taxon>Trypanosomatidae</taxon>
        <taxon>Trypanosoma</taxon>
        <taxon>Duttonella</taxon>
    </lineage>
</organism>
<dbReference type="GO" id="GO:0005524">
    <property type="term" value="F:ATP binding"/>
    <property type="evidence" value="ECO:0007669"/>
    <property type="project" value="UniProtKB-KW"/>
</dbReference>
<dbReference type="Gene3D" id="3.40.50.300">
    <property type="entry name" value="P-loop containing nucleotide triphosphate hydrolases"/>
    <property type="match status" value="2"/>
</dbReference>
<dbReference type="VEuPathDB" id="TriTrypDB:TvY486_0602290"/>
<dbReference type="EMBL" id="HE573022">
    <property type="protein sequence ID" value="CCC48438.1"/>
    <property type="molecule type" value="Genomic_DNA"/>
</dbReference>
<feature type="domain" description="ABC transporter" evidence="3">
    <location>
        <begin position="302"/>
        <end position="526"/>
    </location>
</feature>
<evidence type="ECO:0000313" key="4">
    <source>
        <dbReference type="EMBL" id="CCC48438.1"/>
    </source>
</evidence>